<dbReference type="Proteomes" id="UP000541583">
    <property type="component" value="Unassembled WGS sequence"/>
</dbReference>
<dbReference type="EMBL" id="JACHCB010000019">
    <property type="protein sequence ID" value="MBB6112491.1"/>
    <property type="molecule type" value="Genomic_DNA"/>
</dbReference>
<comment type="caution">
    <text evidence="1">The sequence shown here is derived from an EMBL/GenBank/DDBJ whole genome shotgun (WGS) entry which is preliminary data.</text>
</comment>
<sequence length="57" mass="6464">MCQTKTGDIFKEIGRKVSFVGEKVGEGNSIKWLVSSIKNFKGEFGLVCNHQCWEEIK</sequence>
<evidence type="ECO:0000313" key="1">
    <source>
        <dbReference type="EMBL" id="MBB6112491.1"/>
    </source>
</evidence>
<gene>
    <name evidence="1" type="ORF">HDF23_005266</name>
</gene>
<accession>A0ABR6PS93</accession>
<organism evidence="1 2">
    <name type="scientific">Mucilaginibacter lappiensis</name>
    <dbReference type="NCBI Taxonomy" id="354630"/>
    <lineage>
        <taxon>Bacteria</taxon>
        <taxon>Pseudomonadati</taxon>
        <taxon>Bacteroidota</taxon>
        <taxon>Sphingobacteriia</taxon>
        <taxon>Sphingobacteriales</taxon>
        <taxon>Sphingobacteriaceae</taxon>
        <taxon>Mucilaginibacter</taxon>
    </lineage>
</organism>
<name>A0ABR6PS93_9SPHI</name>
<evidence type="ECO:0000313" key="2">
    <source>
        <dbReference type="Proteomes" id="UP000541583"/>
    </source>
</evidence>
<proteinExistence type="predicted"/>
<keyword evidence="2" id="KW-1185">Reference proteome</keyword>
<reference evidence="1 2" key="1">
    <citation type="submission" date="2020-08" db="EMBL/GenBank/DDBJ databases">
        <title>Genomic Encyclopedia of Type Strains, Phase IV (KMG-V): Genome sequencing to study the core and pangenomes of soil and plant-associated prokaryotes.</title>
        <authorList>
            <person name="Whitman W."/>
        </authorList>
    </citation>
    <scope>NUCLEOTIDE SEQUENCE [LARGE SCALE GENOMIC DNA]</scope>
    <source>
        <strain evidence="1 2">ANJLi2</strain>
    </source>
</reference>
<protein>
    <submittedName>
        <fullName evidence="1">Uncharacterized protein</fullName>
    </submittedName>
</protein>